<dbReference type="GO" id="GO:1901052">
    <property type="term" value="P:sarcosine metabolic process"/>
    <property type="evidence" value="ECO:0007669"/>
    <property type="project" value="TreeGrafter"/>
</dbReference>
<dbReference type="KEGG" id="dgi:Desgi_1963"/>
<evidence type="ECO:0000256" key="2">
    <source>
        <dbReference type="ARBA" id="ARBA00022679"/>
    </source>
</evidence>
<dbReference type="GO" id="GO:0046498">
    <property type="term" value="P:S-adenosylhomocysteine metabolic process"/>
    <property type="evidence" value="ECO:0007669"/>
    <property type="project" value="TreeGrafter"/>
</dbReference>
<evidence type="ECO:0000313" key="5">
    <source>
        <dbReference type="EMBL" id="AGL01408.1"/>
    </source>
</evidence>
<dbReference type="SUPFAM" id="SSF53335">
    <property type="entry name" value="S-adenosyl-L-methionine-dependent methyltransferases"/>
    <property type="match status" value="1"/>
</dbReference>
<evidence type="ECO:0000256" key="1">
    <source>
        <dbReference type="ARBA" id="ARBA00022603"/>
    </source>
</evidence>
<dbReference type="GO" id="GO:0006111">
    <property type="term" value="P:regulation of gluconeogenesis"/>
    <property type="evidence" value="ECO:0007669"/>
    <property type="project" value="TreeGrafter"/>
</dbReference>
<dbReference type="GO" id="GO:1904047">
    <property type="term" value="F:S-adenosyl-L-methionine binding"/>
    <property type="evidence" value="ECO:0007669"/>
    <property type="project" value="TreeGrafter"/>
</dbReference>
<proteinExistence type="predicted"/>
<dbReference type="GO" id="GO:0017174">
    <property type="term" value="F:glycine N-methyltransferase activity"/>
    <property type="evidence" value="ECO:0007669"/>
    <property type="project" value="InterPro"/>
</dbReference>
<dbReference type="OrthoDB" id="9811589at2"/>
<keyword evidence="1 5" id="KW-0489">Methyltransferase</keyword>
<dbReference type="AlphaFoldDB" id="R4KE08"/>
<dbReference type="Gene3D" id="3.40.50.150">
    <property type="entry name" value="Vaccinia Virus protein VP39"/>
    <property type="match status" value="1"/>
</dbReference>
<dbReference type="GO" id="GO:0032259">
    <property type="term" value="P:methylation"/>
    <property type="evidence" value="ECO:0007669"/>
    <property type="project" value="UniProtKB-KW"/>
</dbReference>
<dbReference type="Pfam" id="PF13649">
    <property type="entry name" value="Methyltransf_25"/>
    <property type="match status" value="1"/>
</dbReference>
<dbReference type="HOGENOM" id="CLU_069129_8_2_9"/>
<dbReference type="CDD" id="cd02440">
    <property type="entry name" value="AdoMet_MTases"/>
    <property type="match status" value="1"/>
</dbReference>
<organism evidence="5 6">
    <name type="scientific">Desulfoscipio gibsoniae DSM 7213</name>
    <dbReference type="NCBI Taxonomy" id="767817"/>
    <lineage>
        <taxon>Bacteria</taxon>
        <taxon>Bacillati</taxon>
        <taxon>Bacillota</taxon>
        <taxon>Clostridia</taxon>
        <taxon>Eubacteriales</taxon>
        <taxon>Desulfallaceae</taxon>
        <taxon>Desulfoscipio</taxon>
    </lineage>
</organism>
<dbReference type="GO" id="GO:0046500">
    <property type="term" value="P:S-adenosylmethionine metabolic process"/>
    <property type="evidence" value="ECO:0007669"/>
    <property type="project" value="TreeGrafter"/>
</dbReference>
<dbReference type="GO" id="GO:0006730">
    <property type="term" value="P:one-carbon metabolic process"/>
    <property type="evidence" value="ECO:0007669"/>
    <property type="project" value="TreeGrafter"/>
</dbReference>
<dbReference type="PANTHER" id="PTHR16458:SF2">
    <property type="entry name" value="GLYCINE N-METHYLTRANSFERASE"/>
    <property type="match status" value="1"/>
</dbReference>
<dbReference type="InterPro" id="IPR029063">
    <property type="entry name" value="SAM-dependent_MTases_sf"/>
</dbReference>
<dbReference type="eggNOG" id="COG0500">
    <property type="taxonomic scope" value="Bacteria"/>
</dbReference>
<dbReference type="RefSeq" id="WP_006522589.1">
    <property type="nucleotide sequence ID" value="NC_021184.1"/>
</dbReference>
<dbReference type="GO" id="GO:0005829">
    <property type="term" value="C:cytosol"/>
    <property type="evidence" value="ECO:0007669"/>
    <property type="project" value="TreeGrafter"/>
</dbReference>
<dbReference type="Gene3D" id="2.20.25.110">
    <property type="entry name" value="S-adenosyl-L-methionine-dependent methyltransferases"/>
    <property type="match status" value="1"/>
</dbReference>
<dbReference type="STRING" id="767817.Desgi_1963"/>
<dbReference type="Proteomes" id="UP000013520">
    <property type="component" value="Chromosome"/>
</dbReference>
<feature type="domain" description="Methyltransferase" evidence="4">
    <location>
        <begin position="35"/>
        <end position="131"/>
    </location>
</feature>
<dbReference type="InterPro" id="IPR041698">
    <property type="entry name" value="Methyltransf_25"/>
</dbReference>
<evidence type="ECO:0000313" key="6">
    <source>
        <dbReference type="Proteomes" id="UP000013520"/>
    </source>
</evidence>
<keyword evidence="2 5" id="KW-0808">Transferase</keyword>
<dbReference type="GO" id="GO:0042802">
    <property type="term" value="F:identical protein binding"/>
    <property type="evidence" value="ECO:0007669"/>
    <property type="project" value="TreeGrafter"/>
</dbReference>
<protein>
    <submittedName>
        <fullName evidence="5">Methyltransferase family protein</fullName>
    </submittedName>
</protein>
<evidence type="ECO:0000256" key="3">
    <source>
        <dbReference type="ARBA" id="ARBA00022691"/>
    </source>
</evidence>
<dbReference type="EMBL" id="CP003273">
    <property type="protein sequence ID" value="AGL01408.1"/>
    <property type="molecule type" value="Genomic_DNA"/>
</dbReference>
<accession>R4KE08</accession>
<name>R4KE08_9FIRM</name>
<keyword evidence="3" id="KW-0949">S-adenosyl-L-methionine</keyword>
<sequence length="249" mass="27738">MGKVSDLQPFIWGLTEGHRKIINKLVENNNIKCALDVACGYGETAIMLASLGVEVVSLGTDPRIVERAKHRAVEAGHNPTFLLGDMRDVSTYYAKRCDLITCMGNSLSYLTNTDDIWGTLAQFYTLLLPGGMLVIHTLNYDLIWEREKKFSLPEFMGSGMTVMAQLQGNPGHGDTKIVFSVVTVQKGKVTQTFEYPIKPLFCRDLNMLLAEMGFQKIKNYNPDGRKNGNECLHNITLAYRPGGRENNVG</sequence>
<dbReference type="GO" id="GO:0051289">
    <property type="term" value="P:protein homotetramerization"/>
    <property type="evidence" value="ECO:0007669"/>
    <property type="project" value="TreeGrafter"/>
</dbReference>
<reference evidence="5 6" key="1">
    <citation type="submission" date="2012-01" db="EMBL/GenBank/DDBJ databases">
        <title>Complete sequence of Desulfotomaculum gibsoniae DSM 7213.</title>
        <authorList>
            <consortium name="US DOE Joint Genome Institute"/>
            <person name="Lucas S."/>
            <person name="Han J."/>
            <person name="Lapidus A."/>
            <person name="Cheng J.-F."/>
            <person name="Goodwin L."/>
            <person name="Pitluck S."/>
            <person name="Peters L."/>
            <person name="Ovchinnikova G."/>
            <person name="Teshima H."/>
            <person name="Detter J.C."/>
            <person name="Han C."/>
            <person name="Tapia R."/>
            <person name="Land M."/>
            <person name="Hauser L."/>
            <person name="Kyrpides N."/>
            <person name="Ivanova N."/>
            <person name="Pagani I."/>
            <person name="Parshina S."/>
            <person name="Plugge C."/>
            <person name="Muyzer G."/>
            <person name="Kuever J."/>
            <person name="Ivanova A."/>
            <person name="Nazina T."/>
            <person name="Klenk H.-P."/>
            <person name="Brambilla E."/>
            <person name="Spring S."/>
            <person name="Stams A.F."/>
            <person name="Woyke T."/>
        </authorList>
    </citation>
    <scope>NUCLEOTIDE SEQUENCE [LARGE SCALE GENOMIC DNA]</scope>
    <source>
        <strain evidence="5 6">DSM 7213</strain>
    </source>
</reference>
<gene>
    <name evidence="5" type="ORF">Desgi_1963</name>
</gene>
<dbReference type="GO" id="GO:0016594">
    <property type="term" value="F:glycine binding"/>
    <property type="evidence" value="ECO:0007669"/>
    <property type="project" value="TreeGrafter"/>
</dbReference>
<keyword evidence="6" id="KW-1185">Reference proteome</keyword>
<dbReference type="InterPro" id="IPR014369">
    <property type="entry name" value="Gly/Sar_N_MeTrfase"/>
</dbReference>
<dbReference type="PANTHER" id="PTHR16458">
    <property type="entry name" value="GLYCINE N-METHYLTRANSFERASE"/>
    <property type="match status" value="1"/>
</dbReference>
<evidence type="ECO:0000259" key="4">
    <source>
        <dbReference type="Pfam" id="PF13649"/>
    </source>
</evidence>